<evidence type="ECO:0000313" key="3">
    <source>
        <dbReference type="EnsemblProtists" id="EKX35498"/>
    </source>
</evidence>
<reference evidence="3" key="3">
    <citation type="submission" date="2016-03" db="UniProtKB">
        <authorList>
            <consortium name="EnsemblProtists"/>
        </authorList>
    </citation>
    <scope>IDENTIFICATION</scope>
</reference>
<keyword evidence="1" id="KW-0812">Transmembrane</keyword>
<evidence type="ECO:0000256" key="1">
    <source>
        <dbReference type="SAM" id="Phobius"/>
    </source>
</evidence>
<dbReference type="Proteomes" id="UP000011087">
    <property type="component" value="Unassembled WGS sequence"/>
</dbReference>
<feature type="transmembrane region" description="Helical" evidence="1">
    <location>
        <begin position="12"/>
        <end position="33"/>
    </location>
</feature>
<dbReference type="KEGG" id="gtt:GUITHDRAFT_155467"/>
<evidence type="ECO:0000313" key="4">
    <source>
        <dbReference type="Proteomes" id="UP000011087"/>
    </source>
</evidence>
<organism evidence="2">
    <name type="scientific">Guillardia theta (strain CCMP2712)</name>
    <name type="common">Cryptophyte</name>
    <dbReference type="NCBI Taxonomy" id="905079"/>
    <lineage>
        <taxon>Eukaryota</taxon>
        <taxon>Cryptophyceae</taxon>
        <taxon>Pyrenomonadales</taxon>
        <taxon>Geminigeraceae</taxon>
        <taxon>Guillardia</taxon>
    </lineage>
</organism>
<dbReference type="AlphaFoldDB" id="L1IGY4"/>
<accession>L1IGY4</accession>
<dbReference type="EnsemblProtists" id="EKX35498">
    <property type="protein sequence ID" value="EKX35498"/>
    <property type="gene ID" value="GUITHDRAFT_155467"/>
</dbReference>
<gene>
    <name evidence="2" type="ORF">GUITHDRAFT_155467</name>
</gene>
<dbReference type="GeneID" id="17292226"/>
<dbReference type="HOGENOM" id="CLU_1869045_0_0_1"/>
<dbReference type="PaxDb" id="55529-EKX35498"/>
<reference evidence="4" key="2">
    <citation type="submission" date="2012-11" db="EMBL/GenBank/DDBJ databases">
        <authorList>
            <person name="Kuo A."/>
            <person name="Curtis B.A."/>
            <person name="Tanifuji G."/>
            <person name="Burki F."/>
            <person name="Gruber A."/>
            <person name="Irimia M."/>
            <person name="Maruyama S."/>
            <person name="Arias M.C."/>
            <person name="Ball S.G."/>
            <person name="Gile G.H."/>
            <person name="Hirakawa Y."/>
            <person name="Hopkins J.F."/>
            <person name="Rensing S.A."/>
            <person name="Schmutz J."/>
            <person name="Symeonidi A."/>
            <person name="Elias M."/>
            <person name="Eveleigh R.J."/>
            <person name="Herman E.K."/>
            <person name="Klute M.J."/>
            <person name="Nakayama T."/>
            <person name="Obornik M."/>
            <person name="Reyes-Prieto A."/>
            <person name="Armbrust E.V."/>
            <person name="Aves S.J."/>
            <person name="Beiko R.G."/>
            <person name="Coutinho P."/>
            <person name="Dacks J.B."/>
            <person name="Durnford D.G."/>
            <person name="Fast N.M."/>
            <person name="Green B.R."/>
            <person name="Grisdale C."/>
            <person name="Hempe F."/>
            <person name="Henrissat B."/>
            <person name="Hoppner M.P."/>
            <person name="Ishida K.-I."/>
            <person name="Kim E."/>
            <person name="Koreny L."/>
            <person name="Kroth P.G."/>
            <person name="Liu Y."/>
            <person name="Malik S.-B."/>
            <person name="Maier U.G."/>
            <person name="McRose D."/>
            <person name="Mock T."/>
            <person name="Neilson J.A."/>
            <person name="Onodera N.T."/>
            <person name="Poole A.M."/>
            <person name="Pritham E.J."/>
            <person name="Richards T.A."/>
            <person name="Rocap G."/>
            <person name="Roy S.W."/>
            <person name="Sarai C."/>
            <person name="Schaack S."/>
            <person name="Shirato S."/>
            <person name="Slamovits C.H."/>
            <person name="Spencer D.F."/>
            <person name="Suzuki S."/>
            <person name="Worden A.Z."/>
            <person name="Zauner S."/>
            <person name="Barry K."/>
            <person name="Bell C."/>
            <person name="Bharti A.K."/>
            <person name="Crow J.A."/>
            <person name="Grimwood J."/>
            <person name="Kramer R."/>
            <person name="Lindquist E."/>
            <person name="Lucas S."/>
            <person name="Salamov A."/>
            <person name="McFadden G.I."/>
            <person name="Lane C.E."/>
            <person name="Keeling P.J."/>
            <person name="Gray M.W."/>
            <person name="Grigoriev I.V."/>
            <person name="Archibald J.M."/>
        </authorList>
    </citation>
    <scope>NUCLEOTIDE SEQUENCE</scope>
    <source>
        <strain evidence="4">CCMP2712</strain>
    </source>
</reference>
<proteinExistence type="predicted"/>
<evidence type="ECO:0000313" key="2">
    <source>
        <dbReference type="EMBL" id="EKX35498.1"/>
    </source>
</evidence>
<keyword evidence="4" id="KW-1185">Reference proteome</keyword>
<name>L1IGY4_GUITC</name>
<reference evidence="2 4" key="1">
    <citation type="journal article" date="2012" name="Nature">
        <title>Algal genomes reveal evolutionary mosaicism and the fate of nucleomorphs.</title>
        <authorList>
            <consortium name="DOE Joint Genome Institute"/>
            <person name="Curtis B.A."/>
            <person name="Tanifuji G."/>
            <person name="Burki F."/>
            <person name="Gruber A."/>
            <person name="Irimia M."/>
            <person name="Maruyama S."/>
            <person name="Arias M.C."/>
            <person name="Ball S.G."/>
            <person name="Gile G.H."/>
            <person name="Hirakawa Y."/>
            <person name="Hopkins J.F."/>
            <person name="Kuo A."/>
            <person name="Rensing S.A."/>
            <person name="Schmutz J."/>
            <person name="Symeonidi A."/>
            <person name="Elias M."/>
            <person name="Eveleigh R.J."/>
            <person name="Herman E.K."/>
            <person name="Klute M.J."/>
            <person name="Nakayama T."/>
            <person name="Obornik M."/>
            <person name="Reyes-Prieto A."/>
            <person name="Armbrust E.V."/>
            <person name="Aves S.J."/>
            <person name="Beiko R.G."/>
            <person name="Coutinho P."/>
            <person name="Dacks J.B."/>
            <person name="Durnford D.G."/>
            <person name="Fast N.M."/>
            <person name="Green B.R."/>
            <person name="Grisdale C.J."/>
            <person name="Hempel F."/>
            <person name="Henrissat B."/>
            <person name="Hoppner M.P."/>
            <person name="Ishida K."/>
            <person name="Kim E."/>
            <person name="Koreny L."/>
            <person name="Kroth P.G."/>
            <person name="Liu Y."/>
            <person name="Malik S.B."/>
            <person name="Maier U.G."/>
            <person name="McRose D."/>
            <person name="Mock T."/>
            <person name="Neilson J.A."/>
            <person name="Onodera N.T."/>
            <person name="Poole A.M."/>
            <person name="Pritham E.J."/>
            <person name="Richards T.A."/>
            <person name="Rocap G."/>
            <person name="Roy S.W."/>
            <person name="Sarai C."/>
            <person name="Schaack S."/>
            <person name="Shirato S."/>
            <person name="Slamovits C.H."/>
            <person name="Spencer D.F."/>
            <person name="Suzuki S."/>
            <person name="Worden A.Z."/>
            <person name="Zauner S."/>
            <person name="Barry K."/>
            <person name="Bell C."/>
            <person name="Bharti A.K."/>
            <person name="Crow J.A."/>
            <person name="Grimwood J."/>
            <person name="Kramer R."/>
            <person name="Lindquist E."/>
            <person name="Lucas S."/>
            <person name="Salamov A."/>
            <person name="McFadden G.I."/>
            <person name="Lane C.E."/>
            <person name="Keeling P.J."/>
            <person name="Gray M.W."/>
            <person name="Grigoriev I.V."/>
            <person name="Archibald J.M."/>
        </authorList>
    </citation>
    <scope>NUCLEOTIDE SEQUENCE</scope>
    <source>
        <strain evidence="2 4">CCMP2712</strain>
    </source>
</reference>
<sequence>MKLSEITPRGQMLVGSNVVATFCIVAVLLVATTRTRKCQQSKRNYEPNAQERSKIDHDLKEIFAILDDAERMGYIHVTSPPEEKHADWEVIGQWLTCCSVYVAANVNIFHRAHSRKVTSKHQHDAQHRVLSRWIDMD</sequence>
<keyword evidence="1" id="KW-1133">Transmembrane helix</keyword>
<keyword evidence="1" id="KW-0472">Membrane</keyword>
<dbReference type="RefSeq" id="XP_005822478.1">
    <property type="nucleotide sequence ID" value="XM_005822421.1"/>
</dbReference>
<dbReference type="EMBL" id="JH993089">
    <property type="protein sequence ID" value="EKX35498.1"/>
    <property type="molecule type" value="Genomic_DNA"/>
</dbReference>
<protein>
    <submittedName>
        <fullName evidence="2 3">Uncharacterized protein</fullName>
    </submittedName>
</protein>